<dbReference type="GeneID" id="24861423"/>
<evidence type="ECO:0000256" key="1">
    <source>
        <dbReference type="SAM" id="Coils"/>
    </source>
</evidence>
<feature type="coiled-coil region" evidence="1">
    <location>
        <begin position="98"/>
        <end position="125"/>
    </location>
</feature>
<dbReference type="EMBL" id="CP009506">
    <property type="protein sequence ID" value="AKB29256.1"/>
    <property type="molecule type" value="Genomic_DNA"/>
</dbReference>
<dbReference type="AlphaFoldDB" id="A0A0E3L8X0"/>
<sequence length="377" mass="42862">MKYTFQDSTELPVQRDFIQDLQDFIRISKEAITLEKSIIGIKRGTKEETEISQKKLEEIDRFQKDVTGYIEERTQGIESAEILEIKEKTIEAASTAALLKKNERLEDIDRQNRQALMEVQQLETQILTTLSPFFETSIYGAENVYYASVEAKEMKGRQVSSVNGVQYEFELHFAHDSLKVENFQELTLPLWVKSGILSREEKAKKMDVSGFHIMSIEYEENNVRTVLQDKDAEHMFKISADETALLIMHGDHDITGDEKLAALIDSEALYMFMGKLKEFFTKSVDFRRLKMVLLDGKNAVEENAVFDCLKIIAGIYGKLVRECIERGYTKGEVTIKMEEPGSVRTEKYISKSEASGELSSIGGEGTEIARILGVAEA</sequence>
<accession>A0A0E3L8X0</accession>
<keyword evidence="3" id="KW-1185">Reference proteome</keyword>
<proteinExistence type="predicted"/>
<reference evidence="2 3" key="1">
    <citation type="submission" date="2014-07" db="EMBL/GenBank/DDBJ databases">
        <title>Methanogenic archaea and the global carbon cycle.</title>
        <authorList>
            <person name="Henriksen J.R."/>
            <person name="Luke J."/>
            <person name="Reinhart S."/>
            <person name="Benedict M.N."/>
            <person name="Youngblut N.D."/>
            <person name="Metcalf M.E."/>
            <person name="Whitaker R.J."/>
            <person name="Metcalf W.W."/>
        </authorList>
    </citation>
    <scope>NUCLEOTIDE SEQUENCE [LARGE SCALE GENOMIC DNA]</scope>
    <source>
        <strain evidence="2 3">T4/M</strain>
    </source>
</reference>
<evidence type="ECO:0000313" key="2">
    <source>
        <dbReference type="EMBL" id="AKB29256.1"/>
    </source>
</evidence>
<dbReference type="KEGG" id="msw:MSSIT_2537"/>
<dbReference type="OrthoDB" id="124194at2157"/>
<name>A0A0E3L8X0_9EURY</name>
<dbReference type="Proteomes" id="UP000033111">
    <property type="component" value="Chromosome"/>
</dbReference>
<organism evidence="2 3">
    <name type="scientific">Methanosarcina siciliae T4/M</name>
    <dbReference type="NCBI Taxonomy" id="1434120"/>
    <lineage>
        <taxon>Archaea</taxon>
        <taxon>Methanobacteriati</taxon>
        <taxon>Methanobacteriota</taxon>
        <taxon>Stenosarchaea group</taxon>
        <taxon>Methanomicrobia</taxon>
        <taxon>Methanosarcinales</taxon>
        <taxon>Methanosarcinaceae</taxon>
        <taxon>Methanosarcina</taxon>
    </lineage>
</organism>
<keyword evidence="1" id="KW-0175">Coiled coil</keyword>
<protein>
    <submittedName>
        <fullName evidence="2">Chromosome segregation ATPase</fullName>
    </submittedName>
</protein>
<evidence type="ECO:0000313" key="3">
    <source>
        <dbReference type="Proteomes" id="UP000033111"/>
    </source>
</evidence>
<gene>
    <name evidence="2" type="ORF">MSSIT_2537</name>
</gene>
<dbReference type="HOGENOM" id="CLU_059500_0_0_2"/>
<dbReference type="PATRIC" id="fig|1434120.4.peg.3327"/>
<dbReference type="RefSeq" id="WP_048173007.1">
    <property type="nucleotide sequence ID" value="NZ_CP009506.1"/>
</dbReference>